<dbReference type="Pfam" id="PF00931">
    <property type="entry name" value="NB-ARC"/>
    <property type="match status" value="1"/>
</dbReference>
<evidence type="ECO:0000313" key="13">
    <source>
        <dbReference type="Proteomes" id="UP000324705"/>
    </source>
</evidence>
<evidence type="ECO:0000256" key="3">
    <source>
        <dbReference type="ARBA" id="ARBA00022737"/>
    </source>
</evidence>
<sequence length="1007" mass="112323">MELVVGASEATMKSVMGKLGGLLAQEYTLIRGVNGDLQYINDELASMQSFLRDLTAGGAGRAQTHGHRMKDWMKQIRDITYDIEDCIDDSAHRLHGLRSDMCCYYFANSVYEVLTWWPRRDVAAKISVLKMRAQQIGERRERYGVNNPEAAGGSEGSHAGNGTAAGFDAADNQEASLELVAIKDPVGVEDHMKELEEWLTNDKNSSGVLYVVGFGGVGKTTIATALYRKFGDQFDHRAMVNVSQSSDINAVLTNIKNQVMPQSRGQMQHAGGGVLGRLKRGTSALAAKCCSAGASEETRGETKLDRLKKELTGHFDNSSYLVLVDDVWSAATWGQIRKSLPTSNKRTRIIVTTRFQAVAKTRRGEEGDHTRKVSPLGVEESERLFKQAFFESKGSEAFFESKGSEVDKVQEEVWKMCGGLPLAIVIMAGHVACNPNKSAAEWLKVCKSLFPESGKDHGKDGRRDLTQEEVGRIVSHCYNDMPADIKTCSLYLSIFPKGQKISRKRLTRRWIAEAFVAEKQGLSVEDVAETYFNHLIRRKIIRPVEHSSNGKVKKCIVHDMVLEHIVAKASEENFITVIGGNWQLPSSKVRRLSLQESDSKRANDTEKMNLSHVRSLTMFGSLNQLPSHSFKFGIVQVLDLEGCMGFKAHHTEEMCKMLLLKYLSLRRSDTKQLPKSIGKLENLETLDIRETSVVELPKTVCQLERLVNILGGDKITRRALKLPQELNKKKKMKALRILSGIEIVGGLADLHHLTELRKLAIYKLSTMSDDPSFKDLSSSIEYLGGYSLNTLIIDDESSKFVNSLDDLSSPPKFLVALELSGKMVQLPSWITQLSALTKLTLSVTALRTDNLLLLSNLDALFSLTFSFRAEKQDSETLTILAENKLCSDGEITIPNAGFKSLKLLRFFAPLLPVLTFSKNAMPELERLELRFSMLEGLYGVENLAGIKVVHLTLKDKDGEYMTKEVQHEVETAVKRKTNGKAPKIILDHSDTFTPRMLYFLEEGRMIL</sequence>
<keyword evidence="2" id="KW-0433">Leucine-rich repeat</keyword>
<dbReference type="PANTHER" id="PTHR23155:SF1013">
    <property type="entry name" value="DISEASE RESISTANCE PROTEIN PIK6-NP"/>
    <property type="match status" value="1"/>
</dbReference>
<protein>
    <recommendedName>
        <fullName evidence="14">AAA+ ATPase domain-containing protein</fullName>
    </recommendedName>
</protein>
<dbReference type="Pfam" id="PF23598">
    <property type="entry name" value="LRR_14"/>
    <property type="match status" value="1"/>
</dbReference>
<feature type="domain" description="NB-ARC" evidence="8">
    <location>
        <begin position="189"/>
        <end position="392"/>
    </location>
</feature>
<keyword evidence="3" id="KW-0677">Repeat</keyword>
<feature type="region of interest" description="Disordered" evidence="7">
    <location>
        <begin position="140"/>
        <end position="167"/>
    </location>
</feature>
<dbReference type="SUPFAM" id="SSF52058">
    <property type="entry name" value="L domain-like"/>
    <property type="match status" value="1"/>
</dbReference>
<keyword evidence="13" id="KW-1185">Reference proteome</keyword>
<feature type="domain" description="Disease resistance R13L4/SHOC-2-like LRR" evidence="11">
    <location>
        <begin position="612"/>
        <end position="977"/>
    </location>
</feature>
<dbReference type="InterPro" id="IPR041118">
    <property type="entry name" value="Rx_N"/>
</dbReference>
<dbReference type="Gene3D" id="3.40.50.300">
    <property type="entry name" value="P-loop containing nucleotide triphosphate hydrolases"/>
    <property type="match status" value="1"/>
</dbReference>
<dbReference type="InterPro" id="IPR042197">
    <property type="entry name" value="Apaf_helical"/>
</dbReference>
<evidence type="ECO:0000256" key="2">
    <source>
        <dbReference type="ARBA" id="ARBA00022614"/>
    </source>
</evidence>
<dbReference type="Gene3D" id="3.80.10.10">
    <property type="entry name" value="Ribonuclease Inhibitor"/>
    <property type="match status" value="1"/>
</dbReference>
<keyword evidence="4" id="KW-0547">Nucleotide-binding</keyword>
<dbReference type="InterPro" id="IPR002182">
    <property type="entry name" value="NB-ARC"/>
</dbReference>
<name>A0A9R1NHG8_TRITD</name>
<dbReference type="Gramene" id="TRITD2Av1G009610.6">
    <property type="protein sequence ID" value="TRITD2Av1G009610.6"/>
    <property type="gene ID" value="TRITD2Av1G009610"/>
</dbReference>
<dbReference type="InterPro" id="IPR032675">
    <property type="entry name" value="LRR_dom_sf"/>
</dbReference>
<dbReference type="Gene3D" id="1.10.8.430">
    <property type="entry name" value="Helical domain of apoptotic protease-activating factors"/>
    <property type="match status" value="1"/>
</dbReference>
<dbReference type="GO" id="GO:0042742">
    <property type="term" value="P:defense response to bacterium"/>
    <property type="evidence" value="ECO:0007669"/>
    <property type="project" value="UniProtKB-ARBA"/>
</dbReference>
<dbReference type="GO" id="GO:0043531">
    <property type="term" value="F:ADP binding"/>
    <property type="evidence" value="ECO:0007669"/>
    <property type="project" value="InterPro"/>
</dbReference>
<dbReference type="Pfam" id="PF18052">
    <property type="entry name" value="Rx_N"/>
    <property type="match status" value="1"/>
</dbReference>
<feature type="domain" description="Disease resistance protein winged helix" evidence="10">
    <location>
        <begin position="494"/>
        <end position="562"/>
    </location>
</feature>
<dbReference type="Gene3D" id="1.20.5.4130">
    <property type="match status" value="1"/>
</dbReference>
<evidence type="ECO:0000259" key="11">
    <source>
        <dbReference type="Pfam" id="PF23598"/>
    </source>
</evidence>
<gene>
    <name evidence="12" type="ORF">TRITD_2Av1G009610</name>
</gene>
<dbReference type="Gene3D" id="1.10.10.10">
    <property type="entry name" value="Winged helix-like DNA-binding domain superfamily/Winged helix DNA-binding domain"/>
    <property type="match status" value="1"/>
</dbReference>
<dbReference type="Proteomes" id="UP000324705">
    <property type="component" value="Chromosome 2A"/>
</dbReference>
<dbReference type="InterPro" id="IPR055414">
    <property type="entry name" value="LRR_R13L4/SHOC2-like"/>
</dbReference>
<evidence type="ECO:0000256" key="1">
    <source>
        <dbReference type="ARBA" id="ARBA00008894"/>
    </source>
</evidence>
<dbReference type="InterPro" id="IPR027417">
    <property type="entry name" value="P-loop_NTPase"/>
</dbReference>
<evidence type="ECO:0000256" key="5">
    <source>
        <dbReference type="ARBA" id="ARBA00022821"/>
    </source>
</evidence>
<evidence type="ECO:0000259" key="9">
    <source>
        <dbReference type="Pfam" id="PF18052"/>
    </source>
</evidence>
<dbReference type="PRINTS" id="PR00364">
    <property type="entry name" value="DISEASERSIST"/>
</dbReference>
<evidence type="ECO:0000256" key="4">
    <source>
        <dbReference type="ARBA" id="ARBA00022741"/>
    </source>
</evidence>
<evidence type="ECO:0000259" key="10">
    <source>
        <dbReference type="Pfam" id="PF23559"/>
    </source>
</evidence>
<evidence type="ECO:0000256" key="7">
    <source>
        <dbReference type="SAM" id="MobiDB-lite"/>
    </source>
</evidence>
<dbReference type="InterPro" id="IPR038005">
    <property type="entry name" value="RX-like_CC"/>
</dbReference>
<dbReference type="GO" id="GO:0002758">
    <property type="term" value="P:innate immune response-activating signaling pathway"/>
    <property type="evidence" value="ECO:0007669"/>
    <property type="project" value="UniProtKB-ARBA"/>
</dbReference>
<proteinExistence type="inferred from homology"/>
<dbReference type="InterPro" id="IPR036388">
    <property type="entry name" value="WH-like_DNA-bd_sf"/>
</dbReference>
<keyword evidence="5" id="KW-0611">Plant defense</keyword>
<dbReference type="EMBL" id="LT934113">
    <property type="protein sequence ID" value="VAH25015.1"/>
    <property type="molecule type" value="Genomic_DNA"/>
</dbReference>
<dbReference type="PANTHER" id="PTHR23155">
    <property type="entry name" value="DISEASE RESISTANCE PROTEIN RP"/>
    <property type="match status" value="1"/>
</dbReference>
<dbReference type="AlphaFoldDB" id="A0A9R1NHG8"/>
<feature type="compositionally biased region" description="Low complexity" evidence="7">
    <location>
        <begin position="149"/>
        <end position="162"/>
    </location>
</feature>
<organism evidence="12 13">
    <name type="scientific">Triticum turgidum subsp. durum</name>
    <name type="common">Durum wheat</name>
    <name type="synonym">Triticum durum</name>
    <dbReference type="NCBI Taxonomy" id="4567"/>
    <lineage>
        <taxon>Eukaryota</taxon>
        <taxon>Viridiplantae</taxon>
        <taxon>Streptophyta</taxon>
        <taxon>Embryophyta</taxon>
        <taxon>Tracheophyta</taxon>
        <taxon>Spermatophyta</taxon>
        <taxon>Magnoliopsida</taxon>
        <taxon>Liliopsida</taxon>
        <taxon>Poales</taxon>
        <taxon>Poaceae</taxon>
        <taxon>BOP clade</taxon>
        <taxon>Pooideae</taxon>
        <taxon>Triticodae</taxon>
        <taxon>Triticeae</taxon>
        <taxon>Triticinae</taxon>
        <taxon>Triticum</taxon>
    </lineage>
</organism>
<evidence type="ECO:0008006" key="14">
    <source>
        <dbReference type="Google" id="ProtNLM"/>
    </source>
</evidence>
<comment type="similarity">
    <text evidence="1">Belongs to the disease resistance NB-LRR family.</text>
</comment>
<accession>A0A9R1NHG8</accession>
<dbReference type="InterPro" id="IPR058922">
    <property type="entry name" value="WHD_DRP"/>
</dbReference>
<evidence type="ECO:0000313" key="12">
    <source>
        <dbReference type="EMBL" id="VAH25015.1"/>
    </source>
</evidence>
<reference evidence="12 13" key="1">
    <citation type="submission" date="2017-09" db="EMBL/GenBank/DDBJ databases">
        <authorList>
            <consortium name="International Durum Wheat Genome Sequencing Consortium (IDWGSC)"/>
            <person name="Milanesi L."/>
        </authorList>
    </citation>
    <scope>NUCLEOTIDE SEQUENCE [LARGE SCALE GENOMIC DNA]</scope>
    <source>
        <strain evidence="13">cv. Svevo</strain>
    </source>
</reference>
<keyword evidence="6" id="KW-0175">Coiled coil</keyword>
<dbReference type="FunFam" id="1.10.10.10:FF:000322">
    <property type="entry name" value="Probable disease resistance protein At1g63360"/>
    <property type="match status" value="1"/>
</dbReference>
<evidence type="ECO:0000256" key="6">
    <source>
        <dbReference type="ARBA" id="ARBA00023054"/>
    </source>
</evidence>
<dbReference type="CDD" id="cd14798">
    <property type="entry name" value="RX-CC_like"/>
    <property type="match status" value="1"/>
</dbReference>
<dbReference type="InterPro" id="IPR044974">
    <property type="entry name" value="Disease_R_plants"/>
</dbReference>
<dbReference type="Pfam" id="PF23559">
    <property type="entry name" value="WHD_DRP"/>
    <property type="match status" value="1"/>
</dbReference>
<dbReference type="GO" id="GO:0009626">
    <property type="term" value="P:plant-type hypersensitive response"/>
    <property type="evidence" value="ECO:0007669"/>
    <property type="project" value="UniProtKB-ARBA"/>
</dbReference>
<dbReference type="SUPFAM" id="SSF52540">
    <property type="entry name" value="P-loop containing nucleoside triphosphate hydrolases"/>
    <property type="match status" value="1"/>
</dbReference>
<dbReference type="OMA" id="PRMLYFL"/>
<feature type="domain" description="Disease resistance N-terminal" evidence="9">
    <location>
        <begin position="12"/>
        <end position="97"/>
    </location>
</feature>
<evidence type="ECO:0000259" key="8">
    <source>
        <dbReference type="Pfam" id="PF00931"/>
    </source>
</evidence>